<name>A0A702B9Z8_SALET</name>
<protein>
    <submittedName>
        <fullName evidence="2">Helix-turn-helix domain-containing protein</fullName>
    </submittedName>
</protein>
<gene>
    <name evidence="2" type="ORF">G0D12_21790</name>
</gene>
<dbReference type="SUPFAM" id="SSF47413">
    <property type="entry name" value="lambda repressor-like DNA-binding domains"/>
    <property type="match status" value="1"/>
</dbReference>
<evidence type="ECO:0000313" key="2">
    <source>
        <dbReference type="EMBL" id="HAC6678308.1"/>
    </source>
</evidence>
<dbReference type="AlphaFoldDB" id="A0A702B9Z8"/>
<comment type="caution">
    <text evidence="2">The sequence shown here is derived from an EMBL/GenBank/DDBJ whole genome shotgun (WGS) entry which is preliminary data.</text>
</comment>
<reference evidence="2" key="1">
    <citation type="journal article" date="2018" name="Genome Biol.">
        <title>SKESA: strategic k-mer extension for scrupulous assemblies.</title>
        <authorList>
            <person name="Souvorov A."/>
            <person name="Agarwala R."/>
            <person name="Lipman D.J."/>
        </authorList>
    </citation>
    <scope>NUCLEOTIDE SEQUENCE</scope>
    <source>
        <strain evidence="2">M138</strain>
    </source>
</reference>
<dbReference type="Gene3D" id="1.10.260.40">
    <property type="entry name" value="lambda repressor-like DNA-binding domains"/>
    <property type="match status" value="1"/>
</dbReference>
<organism evidence="2">
    <name type="scientific">Salmonella enterica subsp. enterica serovar Eastbourne</name>
    <dbReference type="NCBI Taxonomy" id="486993"/>
    <lineage>
        <taxon>Bacteria</taxon>
        <taxon>Pseudomonadati</taxon>
        <taxon>Pseudomonadota</taxon>
        <taxon>Gammaproteobacteria</taxon>
        <taxon>Enterobacterales</taxon>
        <taxon>Enterobacteriaceae</taxon>
        <taxon>Salmonella</taxon>
    </lineage>
</organism>
<dbReference type="InterPro" id="IPR010744">
    <property type="entry name" value="Phage_CI_N"/>
</dbReference>
<dbReference type="GO" id="GO:0003677">
    <property type="term" value="F:DNA binding"/>
    <property type="evidence" value="ECO:0007669"/>
    <property type="project" value="InterPro"/>
</dbReference>
<dbReference type="CDD" id="cd00093">
    <property type="entry name" value="HTH_XRE"/>
    <property type="match status" value="1"/>
</dbReference>
<feature type="domain" description="HTH cro/C1-type" evidence="1">
    <location>
        <begin position="30"/>
        <end position="69"/>
    </location>
</feature>
<dbReference type="GO" id="GO:0045892">
    <property type="term" value="P:negative regulation of DNA-templated transcription"/>
    <property type="evidence" value="ECO:0007669"/>
    <property type="project" value="InterPro"/>
</dbReference>
<reference evidence="2" key="2">
    <citation type="submission" date="2018-07" db="EMBL/GenBank/DDBJ databases">
        <authorList>
            <consortium name="NCBI Pathogen Detection Project"/>
        </authorList>
    </citation>
    <scope>NUCLEOTIDE SEQUENCE</scope>
    <source>
        <strain evidence="2">M138</strain>
    </source>
</reference>
<sequence length="126" mass="14354">MKRADTQEESIVAKRLNELMESTRTSKASLARVAGVSPQSVNGWFKRGSISKEAASRLSQEYGVPLAWLLGESESKEQTALTPEEKRLLDVFNKLPPTERNNMLLAFEMRLQELMEFYTKYVNPTK</sequence>
<dbReference type="InterPro" id="IPR010982">
    <property type="entry name" value="Lambda_DNA-bd_dom_sf"/>
</dbReference>
<accession>A0A702B9Z8</accession>
<dbReference type="Pfam" id="PF07022">
    <property type="entry name" value="Phage_CI_repr"/>
    <property type="match status" value="1"/>
</dbReference>
<evidence type="ECO:0000259" key="1">
    <source>
        <dbReference type="PROSITE" id="PS50943"/>
    </source>
</evidence>
<dbReference type="EMBL" id="DAAMHJ010000022">
    <property type="protein sequence ID" value="HAC6678308.1"/>
    <property type="molecule type" value="Genomic_DNA"/>
</dbReference>
<dbReference type="PROSITE" id="PS50943">
    <property type="entry name" value="HTH_CROC1"/>
    <property type="match status" value="1"/>
</dbReference>
<dbReference type="InterPro" id="IPR001387">
    <property type="entry name" value="Cro/C1-type_HTH"/>
</dbReference>
<proteinExistence type="predicted"/>
<dbReference type="SMART" id="SM00530">
    <property type="entry name" value="HTH_XRE"/>
    <property type="match status" value="1"/>
</dbReference>